<feature type="region of interest" description="Disordered" evidence="1">
    <location>
        <begin position="106"/>
        <end position="300"/>
    </location>
</feature>
<dbReference type="Proteomes" id="UP001289374">
    <property type="component" value="Unassembled WGS sequence"/>
</dbReference>
<evidence type="ECO:0000256" key="1">
    <source>
        <dbReference type="SAM" id="MobiDB-lite"/>
    </source>
</evidence>
<proteinExistence type="predicted"/>
<dbReference type="PANTHER" id="PTHR12112:SF39">
    <property type="entry name" value="EG:152A3.5 PROTEIN (FBGN0003116_PN PROTEIN)"/>
    <property type="match status" value="1"/>
</dbReference>
<keyword evidence="3" id="KW-1185">Reference proteome</keyword>
<reference evidence="2" key="2">
    <citation type="journal article" date="2024" name="Plant">
        <title>Genomic evolution and insights into agronomic trait innovations of Sesamum species.</title>
        <authorList>
            <person name="Miao H."/>
            <person name="Wang L."/>
            <person name="Qu L."/>
            <person name="Liu H."/>
            <person name="Sun Y."/>
            <person name="Le M."/>
            <person name="Wang Q."/>
            <person name="Wei S."/>
            <person name="Zheng Y."/>
            <person name="Lin W."/>
            <person name="Duan Y."/>
            <person name="Cao H."/>
            <person name="Xiong S."/>
            <person name="Wang X."/>
            <person name="Wei L."/>
            <person name="Li C."/>
            <person name="Ma Q."/>
            <person name="Ju M."/>
            <person name="Zhao R."/>
            <person name="Li G."/>
            <person name="Mu C."/>
            <person name="Tian Q."/>
            <person name="Mei H."/>
            <person name="Zhang T."/>
            <person name="Gao T."/>
            <person name="Zhang H."/>
        </authorList>
    </citation>
    <scope>NUCLEOTIDE SEQUENCE</scope>
    <source>
        <strain evidence="2">K16</strain>
    </source>
</reference>
<feature type="compositionally biased region" description="Pro residues" evidence="1">
    <location>
        <begin position="203"/>
        <end position="213"/>
    </location>
</feature>
<feature type="compositionally biased region" description="Polar residues" evidence="1">
    <location>
        <begin position="260"/>
        <end position="280"/>
    </location>
</feature>
<gene>
    <name evidence="2" type="ORF">Sango_1638300</name>
</gene>
<protein>
    <submittedName>
        <fullName evidence="2">Uncharacterized protein</fullName>
    </submittedName>
</protein>
<name>A0AAE1WK09_9LAMI</name>
<reference evidence="2" key="1">
    <citation type="submission" date="2020-06" db="EMBL/GenBank/DDBJ databases">
        <authorList>
            <person name="Li T."/>
            <person name="Hu X."/>
            <person name="Zhang T."/>
            <person name="Song X."/>
            <person name="Zhang H."/>
            <person name="Dai N."/>
            <person name="Sheng W."/>
            <person name="Hou X."/>
            <person name="Wei L."/>
        </authorList>
    </citation>
    <scope>NUCLEOTIDE SEQUENCE</scope>
    <source>
        <strain evidence="2">K16</strain>
        <tissue evidence="2">Leaf</tissue>
    </source>
</reference>
<dbReference type="PANTHER" id="PTHR12112">
    <property type="entry name" value="BNIP - RELATED"/>
    <property type="match status" value="1"/>
</dbReference>
<feature type="compositionally biased region" description="Pro residues" evidence="1">
    <location>
        <begin position="238"/>
        <end position="250"/>
    </location>
</feature>
<dbReference type="GO" id="GO:0005737">
    <property type="term" value="C:cytoplasm"/>
    <property type="evidence" value="ECO:0007669"/>
    <property type="project" value="TreeGrafter"/>
</dbReference>
<evidence type="ECO:0000313" key="2">
    <source>
        <dbReference type="EMBL" id="KAK4394840.1"/>
    </source>
</evidence>
<dbReference type="Gene3D" id="3.90.1640.10">
    <property type="entry name" value="inorganic pyrophosphatase (n-terminal core)"/>
    <property type="match status" value="2"/>
</dbReference>
<sequence>MMKTEVMDRRFNRHMPSEGRETASLQRKVAKMRRVGQTTTQMPDLTDFMNDAFFGTVNGGDQKIAYNLNGGVRRVLRDHDEDDFDSSTRSVSSRLTQEWLEEAKRIVATSPSRGGDSPSRLVGSPRFGMSQGRFSTSSLDKRDPLSRSARRHRAMEGLSGEILSKTAIHTRNRSETNLDPPQADGSPASELHKWLSLYGPDPTNSPDPTPPSPTSHLSGPPLPPRQSTHRKSRFQIDPNPPSPHPIPTPTNLPAIKRNFKNTSASPNNNDAPTATLSTDLLSPPKNLVHSAHQPSRSLSTCSVPEAEFLSPPRNLVESVHRRSISSSTCRVDRILHKDNSTDDVQLKNADFKGEELNMFLKEQRAKIEKLLSGEIYGKAKIVLSGPSNSTSSMVAATCYAWLLENRMRGNKKDRARNDNNLEFVVPVMNMRRGKMWKQRQAAWLFHHAGLDATSLLFSNEVDLETLMMEKQLSLLVVGEDILKTNGEVGSPCTVLTDNYCEDAFDLLQNPILKKLLLAGILLDTQNLSTSPRLSMTKDAEAVQLLSVCSAPNYRNTLYDQLVQDQRGDKFFDVLLQTYGKPPGEINWDSEHRVSEKIKSEKVIAGCDDKKQNNTNDVRTKKVSPVPDDSIVNLMSWYHDTIEYYNH</sequence>
<dbReference type="AlphaFoldDB" id="A0AAE1WK09"/>
<evidence type="ECO:0000313" key="3">
    <source>
        <dbReference type="Proteomes" id="UP001289374"/>
    </source>
</evidence>
<comment type="caution">
    <text evidence="2">The sequence shown here is derived from an EMBL/GenBank/DDBJ whole genome shotgun (WGS) entry which is preliminary data.</text>
</comment>
<organism evidence="2 3">
    <name type="scientific">Sesamum angolense</name>
    <dbReference type="NCBI Taxonomy" id="2727404"/>
    <lineage>
        <taxon>Eukaryota</taxon>
        <taxon>Viridiplantae</taxon>
        <taxon>Streptophyta</taxon>
        <taxon>Embryophyta</taxon>
        <taxon>Tracheophyta</taxon>
        <taxon>Spermatophyta</taxon>
        <taxon>Magnoliopsida</taxon>
        <taxon>eudicotyledons</taxon>
        <taxon>Gunneridae</taxon>
        <taxon>Pentapetalae</taxon>
        <taxon>asterids</taxon>
        <taxon>lamiids</taxon>
        <taxon>Lamiales</taxon>
        <taxon>Pedaliaceae</taxon>
        <taxon>Sesamum</taxon>
    </lineage>
</organism>
<dbReference type="EMBL" id="JACGWL010000009">
    <property type="protein sequence ID" value="KAK4394840.1"/>
    <property type="molecule type" value="Genomic_DNA"/>
</dbReference>
<dbReference type="GO" id="GO:0004309">
    <property type="term" value="F:exopolyphosphatase activity"/>
    <property type="evidence" value="ECO:0007669"/>
    <property type="project" value="TreeGrafter"/>
</dbReference>
<accession>A0AAE1WK09</accession>